<sequence length="68" mass="7089">MLRMALIGCGNMGGAHKRAIEQLSGRVRIVAAVDPDEARVAATAPQGSALRPTYFPITASLTAAPRTI</sequence>
<name>A0A382FKU1_9ZZZZ</name>
<dbReference type="AlphaFoldDB" id="A0A382FKU1"/>
<dbReference type="SUPFAM" id="SSF51735">
    <property type="entry name" value="NAD(P)-binding Rossmann-fold domains"/>
    <property type="match status" value="1"/>
</dbReference>
<gene>
    <name evidence="1" type="ORF">METZ01_LOCUS215828</name>
</gene>
<organism evidence="1">
    <name type="scientific">marine metagenome</name>
    <dbReference type="NCBI Taxonomy" id="408172"/>
    <lineage>
        <taxon>unclassified sequences</taxon>
        <taxon>metagenomes</taxon>
        <taxon>ecological metagenomes</taxon>
    </lineage>
</organism>
<dbReference type="Gene3D" id="3.40.50.720">
    <property type="entry name" value="NAD(P)-binding Rossmann-like Domain"/>
    <property type="match status" value="1"/>
</dbReference>
<evidence type="ECO:0000313" key="1">
    <source>
        <dbReference type="EMBL" id="SVB62974.1"/>
    </source>
</evidence>
<accession>A0A382FKU1</accession>
<dbReference type="EMBL" id="UINC01050242">
    <property type="protein sequence ID" value="SVB62974.1"/>
    <property type="molecule type" value="Genomic_DNA"/>
</dbReference>
<protein>
    <recommendedName>
        <fullName evidence="2">Gfo/Idh/MocA-like oxidoreductase N-terminal domain-containing protein</fullName>
    </recommendedName>
</protein>
<dbReference type="InterPro" id="IPR036291">
    <property type="entry name" value="NAD(P)-bd_dom_sf"/>
</dbReference>
<proteinExistence type="predicted"/>
<evidence type="ECO:0008006" key="2">
    <source>
        <dbReference type="Google" id="ProtNLM"/>
    </source>
</evidence>
<reference evidence="1" key="1">
    <citation type="submission" date="2018-05" db="EMBL/GenBank/DDBJ databases">
        <authorList>
            <person name="Lanie J.A."/>
            <person name="Ng W.-L."/>
            <person name="Kazmierczak K.M."/>
            <person name="Andrzejewski T.M."/>
            <person name="Davidsen T.M."/>
            <person name="Wayne K.J."/>
            <person name="Tettelin H."/>
            <person name="Glass J.I."/>
            <person name="Rusch D."/>
            <person name="Podicherti R."/>
            <person name="Tsui H.-C.T."/>
            <person name="Winkler M.E."/>
        </authorList>
    </citation>
    <scope>NUCLEOTIDE SEQUENCE</scope>
</reference>